<protein>
    <submittedName>
        <fullName evidence="3">Uncharacterized protein</fullName>
    </submittedName>
</protein>
<gene>
    <name evidence="3" type="ORF">BUALT_Bualt05G0101200</name>
</gene>
<evidence type="ECO:0000313" key="3">
    <source>
        <dbReference type="EMBL" id="KAG8382668.1"/>
    </source>
</evidence>
<comment type="similarity">
    <text evidence="1">Belongs to the alkB family.</text>
</comment>
<dbReference type="GO" id="GO:0032451">
    <property type="term" value="F:demethylase activity"/>
    <property type="evidence" value="ECO:0007669"/>
    <property type="project" value="InterPro"/>
</dbReference>
<dbReference type="InterPro" id="IPR044842">
    <property type="entry name" value="ALKBH9B/ALKBH10B-like"/>
</dbReference>
<dbReference type="Gene3D" id="2.60.120.590">
    <property type="entry name" value="Alpha-ketoglutarate-dependent dioxygenase AlkB-like"/>
    <property type="match status" value="1"/>
</dbReference>
<dbReference type="AlphaFoldDB" id="A0AAV6XJL4"/>
<dbReference type="GO" id="GO:0003729">
    <property type="term" value="F:mRNA binding"/>
    <property type="evidence" value="ECO:0007669"/>
    <property type="project" value="InterPro"/>
</dbReference>
<accession>A0AAV6XJL4</accession>
<reference evidence="3" key="1">
    <citation type="submission" date="2019-10" db="EMBL/GenBank/DDBJ databases">
        <authorList>
            <person name="Zhang R."/>
            <person name="Pan Y."/>
            <person name="Wang J."/>
            <person name="Ma R."/>
            <person name="Yu S."/>
        </authorList>
    </citation>
    <scope>NUCLEOTIDE SEQUENCE</scope>
    <source>
        <strain evidence="3">LA-IB0</strain>
        <tissue evidence="3">Leaf</tissue>
    </source>
</reference>
<proteinExistence type="inferred from homology"/>
<dbReference type="InterPro" id="IPR037151">
    <property type="entry name" value="AlkB-like_sf"/>
</dbReference>
<feature type="compositionally biased region" description="Basic and acidic residues" evidence="2">
    <location>
        <begin position="171"/>
        <end position="197"/>
    </location>
</feature>
<dbReference type="EMBL" id="WHWC01000005">
    <property type="protein sequence ID" value="KAG8382668.1"/>
    <property type="molecule type" value="Genomic_DNA"/>
</dbReference>
<dbReference type="GO" id="GO:0006402">
    <property type="term" value="P:mRNA catabolic process"/>
    <property type="evidence" value="ECO:0007669"/>
    <property type="project" value="InterPro"/>
</dbReference>
<dbReference type="PANTHER" id="PTHR31447">
    <property type="entry name" value="HYDROXYPROLINE-RICH GLYCOPROTEIN FAMILY PROTEIN-RELATED"/>
    <property type="match status" value="1"/>
</dbReference>
<evidence type="ECO:0000256" key="1">
    <source>
        <dbReference type="ARBA" id="ARBA00007879"/>
    </source>
</evidence>
<evidence type="ECO:0000313" key="4">
    <source>
        <dbReference type="Proteomes" id="UP000826271"/>
    </source>
</evidence>
<dbReference type="PANTHER" id="PTHR31447:SF0">
    <property type="entry name" value="HYDROXYPROLINE-RICH GLYCOPROTEIN FAMILY PROTEIN"/>
    <property type="match status" value="1"/>
</dbReference>
<sequence>MAMQSATVAVPEKIPALWYNHQQQSPHLQMDERDGLLMWLRSEFAAANAMIDALCHHLQAVGEPGEYGGVIGCIQQRRCNWSPILHMQQYFSVAEVVYALQQVGWRRQQRAVGFEGGARMGGGGKEFRRGGRGQRGGFEVQNFGREVNGKDLNNVYVKSNLNVNEKFDGGEKTKVEEKEEKKEVTESDKKSDVEGLKTKQARPQTAVAQAEEKADVAESCSVNGSGLELLEKQNLEVTPRTFVANEICDGKSVNMAEGMKLYEDLFDESDVSKLITLVNDLRAAGKRGQLQGKFSYL</sequence>
<name>A0AAV6XJL4_9LAMI</name>
<dbReference type="Proteomes" id="UP000826271">
    <property type="component" value="Unassembled WGS sequence"/>
</dbReference>
<organism evidence="3 4">
    <name type="scientific">Buddleja alternifolia</name>
    <dbReference type="NCBI Taxonomy" id="168488"/>
    <lineage>
        <taxon>Eukaryota</taxon>
        <taxon>Viridiplantae</taxon>
        <taxon>Streptophyta</taxon>
        <taxon>Embryophyta</taxon>
        <taxon>Tracheophyta</taxon>
        <taxon>Spermatophyta</taxon>
        <taxon>Magnoliopsida</taxon>
        <taxon>eudicotyledons</taxon>
        <taxon>Gunneridae</taxon>
        <taxon>Pentapetalae</taxon>
        <taxon>asterids</taxon>
        <taxon>lamiids</taxon>
        <taxon>Lamiales</taxon>
        <taxon>Scrophulariaceae</taxon>
        <taxon>Buddlejeae</taxon>
        <taxon>Buddleja</taxon>
    </lineage>
</organism>
<evidence type="ECO:0000256" key="2">
    <source>
        <dbReference type="SAM" id="MobiDB-lite"/>
    </source>
</evidence>
<feature type="region of interest" description="Disordered" evidence="2">
    <location>
        <begin position="171"/>
        <end position="204"/>
    </location>
</feature>
<comment type="caution">
    <text evidence="3">The sequence shown here is derived from an EMBL/GenBank/DDBJ whole genome shotgun (WGS) entry which is preliminary data.</text>
</comment>
<keyword evidence="4" id="KW-1185">Reference proteome</keyword>